<keyword evidence="4" id="KW-1185">Reference proteome</keyword>
<evidence type="ECO:0000313" key="3">
    <source>
        <dbReference type="EMBL" id="KAG8627877.1"/>
    </source>
</evidence>
<dbReference type="Gene3D" id="2.60.120.330">
    <property type="entry name" value="B-lactam Antibiotic, Isopenicillin N Synthase, Chain"/>
    <property type="match status" value="1"/>
</dbReference>
<feature type="compositionally biased region" description="Polar residues" evidence="1">
    <location>
        <begin position="145"/>
        <end position="159"/>
    </location>
</feature>
<dbReference type="Proteomes" id="UP000809789">
    <property type="component" value="Unassembled WGS sequence"/>
</dbReference>
<dbReference type="EMBL" id="JAESVG020000004">
    <property type="protein sequence ID" value="KAG8627877.1"/>
    <property type="molecule type" value="Genomic_DNA"/>
</dbReference>
<feature type="domain" description="Non-haem dioxygenase N-terminal" evidence="2">
    <location>
        <begin position="44"/>
        <end position="102"/>
    </location>
</feature>
<sequence>MTTTAPQALSAQSSRVFLSTQLPTMMDDRKDAELVSVPLQDLIDGKHSTTQSLLQACVDLGFFYLDCRDVDSGAVLEDVQQMYDLSVNFYSLPQEEKSTWLVDRDHDESLVFGATSTYTINMVLQEAVAPASDSGFSDSPPSDYTFDSNDQQDATGQTEEQWRINLGGLPKPIGAFGPTGWDTPARIDLLKKSLAESRAILGRPFRQEEVDALSFKFAKSVTIASYAYPTGLVAGALWTYSGREAFKFPFYNPGGKEWFDPNKFSFLRGSQARAAWHGLRFSTYAGFAMFLGIFFWGSVASTTDVAGTVTDPRLKDFREALKTKLQQRQGGIPPPIPSQQGPVESTEGRMDGQAARAGTVWERARQNRQVASRPRAAATQDDDMSPTGGAFMDDLAPGDGDTGLLSDSQMQQNERKQQYESRMAERDSRPAPQQQQPQRRQSPQPSGPERRDSAVQTGGVWERLRREAATKGADGRQREQQQGSTVGDSFAFSRKEEDRQLAQAEAQNDFDARVEKERQGGSFDESRSRKW</sequence>
<feature type="compositionally biased region" description="Basic and acidic residues" evidence="1">
    <location>
        <begin position="510"/>
        <end position="531"/>
    </location>
</feature>
<evidence type="ECO:0000256" key="1">
    <source>
        <dbReference type="SAM" id="MobiDB-lite"/>
    </source>
</evidence>
<name>A0A8K0L2F6_9PEZI</name>
<feature type="region of interest" description="Disordered" evidence="1">
    <location>
        <begin position="325"/>
        <end position="531"/>
    </location>
</feature>
<feature type="region of interest" description="Disordered" evidence="1">
    <location>
        <begin position="131"/>
        <end position="159"/>
    </location>
</feature>
<proteinExistence type="predicted"/>
<dbReference type="AlphaFoldDB" id="A0A8K0L2F6"/>
<feature type="compositionally biased region" description="Basic and acidic residues" evidence="1">
    <location>
        <begin position="462"/>
        <end position="479"/>
    </location>
</feature>
<feature type="compositionally biased region" description="Basic and acidic residues" evidence="1">
    <location>
        <begin position="413"/>
        <end position="429"/>
    </location>
</feature>
<accession>A0A8K0L2F6</accession>
<protein>
    <recommendedName>
        <fullName evidence="2">Non-haem dioxygenase N-terminal domain-containing protein</fullName>
    </recommendedName>
</protein>
<feature type="compositionally biased region" description="Low complexity" evidence="1">
    <location>
        <begin position="430"/>
        <end position="444"/>
    </location>
</feature>
<organism evidence="3 4">
    <name type="scientific">Elsinoe batatas</name>
    <dbReference type="NCBI Taxonomy" id="2601811"/>
    <lineage>
        <taxon>Eukaryota</taxon>
        <taxon>Fungi</taxon>
        <taxon>Dikarya</taxon>
        <taxon>Ascomycota</taxon>
        <taxon>Pezizomycotina</taxon>
        <taxon>Dothideomycetes</taxon>
        <taxon>Dothideomycetidae</taxon>
        <taxon>Myriangiales</taxon>
        <taxon>Elsinoaceae</taxon>
        <taxon>Elsinoe</taxon>
    </lineage>
</organism>
<evidence type="ECO:0000313" key="4">
    <source>
        <dbReference type="Proteomes" id="UP000809789"/>
    </source>
</evidence>
<gene>
    <name evidence="3" type="ORF">KVT40_003750</name>
</gene>
<reference evidence="3" key="1">
    <citation type="submission" date="2021-07" db="EMBL/GenBank/DDBJ databases">
        <title>Elsinoe batatas strain:CRI-CJ2 Genome sequencing and assembly.</title>
        <authorList>
            <person name="Huang L."/>
        </authorList>
    </citation>
    <scope>NUCLEOTIDE SEQUENCE</scope>
    <source>
        <strain evidence="3">CRI-CJ2</strain>
    </source>
</reference>
<dbReference type="Pfam" id="PF14226">
    <property type="entry name" value="DIOX_N"/>
    <property type="match status" value="1"/>
</dbReference>
<dbReference type="SUPFAM" id="SSF51197">
    <property type="entry name" value="Clavaminate synthase-like"/>
    <property type="match status" value="1"/>
</dbReference>
<feature type="compositionally biased region" description="Low complexity" evidence="1">
    <location>
        <begin position="131"/>
        <end position="143"/>
    </location>
</feature>
<dbReference type="InterPro" id="IPR027443">
    <property type="entry name" value="IPNS-like_sf"/>
</dbReference>
<dbReference type="OrthoDB" id="4204700at2759"/>
<dbReference type="InterPro" id="IPR026992">
    <property type="entry name" value="DIOX_N"/>
</dbReference>
<evidence type="ECO:0000259" key="2">
    <source>
        <dbReference type="Pfam" id="PF14226"/>
    </source>
</evidence>
<comment type="caution">
    <text evidence="3">The sequence shown here is derived from an EMBL/GenBank/DDBJ whole genome shotgun (WGS) entry which is preliminary data.</text>
</comment>